<evidence type="ECO:0000313" key="4">
    <source>
        <dbReference type="EMBL" id="CAK9266691.1"/>
    </source>
</evidence>
<dbReference type="EMBL" id="OZ020114">
    <property type="protein sequence ID" value="CAK9266691.1"/>
    <property type="molecule type" value="Genomic_DNA"/>
</dbReference>
<dbReference type="SMART" id="SM00220">
    <property type="entry name" value="S_TKc"/>
    <property type="match status" value="1"/>
</dbReference>
<evidence type="ECO:0000259" key="3">
    <source>
        <dbReference type="PROSITE" id="PS50011"/>
    </source>
</evidence>
<gene>
    <name evidence="4" type="ORF">CSSPJE1EN1_LOCUS12169</name>
</gene>
<reference evidence="4" key="1">
    <citation type="submission" date="2024-02" db="EMBL/GenBank/DDBJ databases">
        <authorList>
            <consortium name="ELIXIR-Norway"/>
            <consortium name="Elixir Norway"/>
        </authorList>
    </citation>
    <scope>NUCLEOTIDE SEQUENCE</scope>
</reference>
<feature type="domain" description="Protein kinase" evidence="3">
    <location>
        <begin position="1"/>
        <end position="228"/>
    </location>
</feature>
<dbReference type="InterPro" id="IPR011009">
    <property type="entry name" value="Kinase-like_dom_sf"/>
</dbReference>
<evidence type="ECO:0000256" key="2">
    <source>
        <dbReference type="ARBA" id="ARBA00022840"/>
    </source>
</evidence>
<accession>A0ABP0WII8</accession>
<organism evidence="4 5">
    <name type="scientific">Sphagnum jensenii</name>
    <dbReference type="NCBI Taxonomy" id="128206"/>
    <lineage>
        <taxon>Eukaryota</taxon>
        <taxon>Viridiplantae</taxon>
        <taxon>Streptophyta</taxon>
        <taxon>Embryophyta</taxon>
        <taxon>Bryophyta</taxon>
        <taxon>Sphagnophytina</taxon>
        <taxon>Sphagnopsida</taxon>
        <taxon>Sphagnales</taxon>
        <taxon>Sphagnaceae</taxon>
        <taxon>Sphagnum</taxon>
    </lineage>
</organism>
<evidence type="ECO:0000313" key="5">
    <source>
        <dbReference type="Proteomes" id="UP001497444"/>
    </source>
</evidence>
<evidence type="ECO:0000256" key="1">
    <source>
        <dbReference type="ARBA" id="ARBA00022741"/>
    </source>
</evidence>
<dbReference type="PROSITE" id="PS50011">
    <property type="entry name" value="PROTEIN_KINASE_DOM"/>
    <property type="match status" value="1"/>
</dbReference>
<dbReference type="Gene3D" id="3.30.200.20">
    <property type="entry name" value="Phosphorylase Kinase, domain 1"/>
    <property type="match status" value="1"/>
</dbReference>
<keyword evidence="1" id="KW-0547">Nucleotide-binding</keyword>
<dbReference type="PROSITE" id="PS00108">
    <property type="entry name" value="PROTEIN_KINASE_ST"/>
    <property type="match status" value="1"/>
</dbReference>
<dbReference type="Pfam" id="PF07714">
    <property type="entry name" value="PK_Tyr_Ser-Thr"/>
    <property type="match status" value="1"/>
</dbReference>
<keyword evidence="2" id="KW-0067">ATP-binding</keyword>
<dbReference type="Gene3D" id="1.10.510.10">
    <property type="entry name" value="Transferase(Phosphotransferase) domain 1"/>
    <property type="match status" value="1"/>
</dbReference>
<keyword evidence="5" id="KW-1185">Reference proteome</keyword>
<dbReference type="InterPro" id="IPR000719">
    <property type="entry name" value="Prot_kinase_dom"/>
</dbReference>
<dbReference type="InterPro" id="IPR001245">
    <property type="entry name" value="Ser-Thr/Tyr_kinase_cat_dom"/>
</dbReference>
<sequence>VDVLSRVSHRNLVLLIGYCLEDDQQMLIYEYMHKGSLYDHLYGDLSTSANEQLDWTTRLHIALNASQGLEYLHSGCNPIIIHSDVKTKNILLPSDMKNGKVADFGLSRLIYGENITHVTTNVKGTVGYLDPKYFTSECLSIKSDVYSFGVVLLEIISGRKAIDTMSLNREALNLCDWETIDNPILNDRLECAPLSWVVLLRVAVEKHSSRAVLLQALLVVRVRLEDLK</sequence>
<dbReference type="InterPro" id="IPR008271">
    <property type="entry name" value="Ser/Thr_kinase_AS"/>
</dbReference>
<dbReference type="SUPFAM" id="SSF56112">
    <property type="entry name" value="Protein kinase-like (PK-like)"/>
    <property type="match status" value="1"/>
</dbReference>
<dbReference type="Proteomes" id="UP001497444">
    <property type="component" value="Chromosome 19"/>
</dbReference>
<proteinExistence type="predicted"/>
<dbReference type="PANTHER" id="PTHR47989:SF66">
    <property type="entry name" value="DNA HELICASE"/>
    <property type="match status" value="1"/>
</dbReference>
<protein>
    <recommendedName>
        <fullName evidence="3">Protein kinase domain-containing protein</fullName>
    </recommendedName>
</protein>
<name>A0ABP0WII8_9BRYO</name>
<dbReference type="PANTHER" id="PTHR47989">
    <property type="entry name" value="OS01G0750732 PROTEIN"/>
    <property type="match status" value="1"/>
</dbReference>
<feature type="non-terminal residue" evidence="4">
    <location>
        <position position="1"/>
    </location>
</feature>
<feature type="non-terminal residue" evidence="4">
    <location>
        <position position="228"/>
    </location>
</feature>